<sequence length="365" mass="40832">MPRATLAGTRRRAGEIDQAVTDFVRAALRHGSGPIGVRGEYTRDYLVQLGFGDDDVMVIGCPSMFMYGPDLKIVKSADALADDARIALNISPYVRQLGPLSQRHAERYPNLIYLAQNDATLQLLITGRYPAKPTSATFRSGVPVTVDHPLIRQDRVRFFLDPTPWIEHLKSYRFSFGSRIHGNIAALLAGTPALVLAHDSRTRELADYHRIPARLITDRPEQIDAAELYASADWQPLNDGHAERWQIFRSFLRQHGLPTVYDDGQDRGAAFDARLSRTSFPPPVRTPLGATTEELFAMRAELAQLRQEVSETRRRLDADRDSRRRFGSELARRIRTGARISAVANARKLAGGARRRVMEPNGDPG</sequence>
<feature type="domain" description="Polysaccharide pyruvyl transferase" evidence="2">
    <location>
        <begin position="17"/>
        <end position="200"/>
    </location>
</feature>
<evidence type="ECO:0000256" key="1">
    <source>
        <dbReference type="SAM" id="Coils"/>
    </source>
</evidence>
<dbReference type="EMBL" id="CP041692">
    <property type="protein sequence ID" value="QDP96843.1"/>
    <property type="molecule type" value="Genomic_DNA"/>
</dbReference>
<proteinExistence type="predicted"/>
<reference evidence="3 4" key="1">
    <citation type="submission" date="2019-07" db="EMBL/GenBank/DDBJ databases">
        <title>Microlunatus dokdonensis sp. nov. isolated from the rhizospheric soil of the wild plant Elymus tsukushiensis.</title>
        <authorList>
            <person name="Ghim S.-Y."/>
            <person name="Hwang Y.-J."/>
            <person name="Son J.-S."/>
            <person name="Shin J.-H."/>
        </authorList>
    </citation>
    <scope>NUCLEOTIDE SEQUENCE [LARGE SCALE GENOMIC DNA]</scope>
    <source>
        <strain evidence="3 4">KUDC0627</strain>
    </source>
</reference>
<dbReference type="Proteomes" id="UP000319263">
    <property type="component" value="Chromosome"/>
</dbReference>
<dbReference type="Pfam" id="PF04230">
    <property type="entry name" value="PS_pyruv_trans"/>
    <property type="match status" value="1"/>
</dbReference>
<keyword evidence="4" id="KW-1185">Reference proteome</keyword>
<dbReference type="RefSeq" id="WP_143986805.1">
    <property type="nucleotide sequence ID" value="NZ_CP041692.1"/>
</dbReference>
<organism evidence="3 4">
    <name type="scientific">Microlunatus elymi</name>
    <dbReference type="NCBI Taxonomy" id="2596828"/>
    <lineage>
        <taxon>Bacteria</taxon>
        <taxon>Bacillati</taxon>
        <taxon>Actinomycetota</taxon>
        <taxon>Actinomycetes</taxon>
        <taxon>Propionibacteriales</taxon>
        <taxon>Propionibacteriaceae</taxon>
        <taxon>Microlunatus</taxon>
    </lineage>
</organism>
<keyword evidence="1" id="KW-0175">Coiled coil</keyword>
<name>A0A516Q086_9ACTN</name>
<evidence type="ECO:0000313" key="3">
    <source>
        <dbReference type="EMBL" id="QDP96843.1"/>
    </source>
</evidence>
<gene>
    <name evidence="3" type="ORF">FOE78_13810</name>
</gene>
<feature type="coiled-coil region" evidence="1">
    <location>
        <begin position="288"/>
        <end position="322"/>
    </location>
</feature>
<keyword evidence="3" id="KW-0808">Transferase</keyword>
<dbReference type="OrthoDB" id="9767435at2"/>
<evidence type="ECO:0000259" key="2">
    <source>
        <dbReference type="Pfam" id="PF04230"/>
    </source>
</evidence>
<dbReference type="AlphaFoldDB" id="A0A516Q086"/>
<dbReference type="InterPro" id="IPR007345">
    <property type="entry name" value="Polysacch_pyruvyl_Trfase"/>
</dbReference>
<protein>
    <submittedName>
        <fullName evidence="3">Polysaccharide pyruvyl transferase family protein</fullName>
    </submittedName>
</protein>
<dbReference type="GO" id="GO:0016740">
    <property type="term" value="F:transferase activity"/>
    <property type="evidence" value="ECO:0007669"/>
    <property type="project" value="UniProtKB-KW"/>
</dbReference>
<evidence type="ECO:0000313" key="4">
    <source>
        <dbReference type="Proteomes" id="UP000319263"/>
    </source>
</evidence>
<accession>A0A516Q086</accession>
<dbReference type="KEGG" id="mik:FOE78_13810"/>